<comment type="caution">
    <text evidence="2">The sequence shown here is derived from an EMBL/GenBank/DDBJ whole genome shotgun (WGS) entry which is preliminary data.</text>
</comment>
<dbReference type="PANTHER" id="PTHR41878:SF1">
    <property type="entry name" value="TNPR PROTEIN"/>
    <property type="match status" value="1"/>
</dbReference>
<dbReference type="RefSeq" id="WP_379591121.1">
    <property type="nucleotide sequence ID" value="NZ_JBHTKK010000004.1"/>
</dbReference>
<keyword evidence="3" id="KW-1185">Reference proteome</keyword>
<dbReference type="InterPro" id="IPR024047">
    <property type="entry name" value="MM3350-like_sf"/>
</dbReference>
<dbReference type="EMBL" id="JBHTKK010000004">
    <property type="protein sequence ID" value="MFD1065474.1"/>
    <property type="molecule type" value="Genomic_DNA"/>
</dbReference>
<dbReference type="Gene3D" id="3.10.290.30">
    <property type="entry name" value="MM3350-like"/>
    <property type="match status" value="1"/>
</dbReference>
<sequence>MKNNKNMANEEIDPVRMHLALTDDYLSDFEKRMLKRYGESLDGKSISRDILIPSDMPLHNLHYAIQKLFGWQNSHLRKFQLPESVYQKLTGNTVKGWSDLVGDLFQPPSEAEHDIFWDEDYRSGSINTWLKKKYTGPYVYGGNLEHPEAAKQDIQQMLDHFSMIEVQESVRDYLDRMKEDPDAERKILRKAPLIDLTLDEMNATLTMEGGTDSLLERLEADKLLAAQNEPMNDETLFPVTRELFYEYDFGDSWTVTITKHEDCADLLQQNLISEEELAIAEAEVLDKHKPVCIHKQGINVCDDVGGLSGFAEFLGTIYEGEDKSEASEARAWAKSLGWNVQKISNKKML</sequence>
<reference evidence="3" key="1">
    <citation type="journal article" date="2019" name="Int. J. Syst. Evol. Microbiol.">
        <title>The Global Catalogue of Microorganisms (GCM) 10K type strain sequencing project: providing services to taxonomists for standard genome sequencing and annotation.</title>
        <authorList>
            <consortium name="The Broad Institute Genomics Platform"/>
            <consortium name="The Broad Institute Genome Sequencing Center for Infectious Disease"/>
            <person name="Wu L."/>
            <person name="Ma J."/>
        </authorList>
    </citation>
    <scope>NUCLEOTIDE SEQUENCE [LARGE SCALE GENOMIC DNA]</scope>
    <source>
        <strain evidence="3">CCUG 56608</strain>
    </source>
</reference>
<evidence type="ECO:0000313" key="2">
    <source>
        <dbReference type="EMBL" id="MFD1065474.1"/>
    </source>
</evidence>
<dbReference type="Proteomes" id="UP001597041">
    <property type="component" value="Unassembled WGS sequence"/>
</dbReference>
<dbReference type="Pfam" id="PF07929">
    <property type="entry name" value="PRiA4_ORF3"/>
    <property type="match status" value="2"/>
</dbReference>
<organism evidence="2 3">
    <name type="scientific">Oceanobacillus locisalsi</name>
    <dbReference type="NCBI Taxonomy" id="546107"/>
    <lineage>
        <taxon>Bacteria</taxon>
        <taxon>Bacillati</taxon>
        <taxon>Bacillota</taxon>
        <taxon>Bacilli</taxon>
        <taxon>Bacillales</taxon>
        <taxon>Bacillaceae</taxon>
        <taxon>Oceanobacillus</taxon>
    </lineage>
</organism>
<feature type="domain" description="Plasmid pRiA4b Orf3-like" evidence="1">
    <location>
        <begin position="44"/>
        <end position="93"/>
    </location>
</feature>
<dbReference type="PANTHER" id="PTHR41878">
    <property type="entry name" value="LEXA REPRESSOR-RELATED"/>
    <property type="match status" value="1"/>
</dbReference>
<dbReference type="SUPFAM" id="SSF159941">
    <property type="entry name" value="MM3350-like"/>
    <property type="match status" value="2"/>
</dbReference>
<feature type="domain" description="Plasmid pRiA4b Orf3-like" evidence="1">
    <location>
        <begin position="236"/>
        <end position="344"/>
    </location>
</feature>
<evidence type="ECO:0000313" key="3">
    <source>
        <dbReference type="Proteomes" id="UP001597041"/>
    </source>
</evidence>
<accession>A0ABW3NFB4</accession>
<gene>
    <name evidence="2" type="ORF">ACFQ19_05505</name>
</gene>
<proteinExistence type="predicted"/>
<evidence type="ECO:0000259" key="1">
    <source>
        <dbReference type="Pfam" id="PF07929"/>
    </source>
</evidence>
<protein>
    <recommendedName>
        <fullName evidence="1">Plasmid pRiA4b Orf3-like domain-containing protein</fullName>
    </recommendedName>
</protein>
<name>A0ABW3NFB4_9BACI</name>
<dbReference type="InterPro" id="IPR012912">
    <property type="entry name" value="Plasmid_pRiA4b_Orf3-like"/>
</dbReference>